<dbReference type="GO" id="GO:0016094">
    <property type="term" value="P:polyprenol biosynthetic process"/>
    <property type="evidence" value="ECO:0007669"/>
    <property type="project" value="TreeGrafter"/>
</dbReference>
<dbReference type="InterPro" id="IPR018520">
    <property type="entry name" value="UPP_synth-like_CS"/>
</dbReference>
<feature type="binding site" evidence="2">
    <location>
        <begin position="28"/>
        <end position="31"/>
    </location>
    <ligand>
        <name>substrate</name>
    </ligand>
</feature>
<keyword evidence="2" id="KW-0479">Metal-binding</keyword>
<comment type="cofactor">
    <cofactor evidence="2">
        <name>Mg(2+)</name>
        <dbReference type="ChEBI" id="CHEBI:18420"/>
    </cofactor>
    <text evidence="2">Binds 2 magnesium ions per subunit.</text>
</comment>
<feature type="binding site" evidence="2">
    <location>
        <position position="32"/>
    </location>
    <ligand>
        <name>substrate</name>
    </ligand>
</feature>
<feature type="active site" description="Proton acceptor" evidence="2">
    <location>
        <position position="75"/>
    </location>
</feature>
<comment type="function">
    <text evidence="2">Catalyzes the condensation of isopentenyl diphosphate (IPP) with allylic pyrophosphates generating different type of terpenoids.</text>
</comment>
<feature type="binding site" evidence="2">
    <location>
        <position position="78"/>
    </location>
    <ligand>
        <name>substrate</name>
    </ligand>
</feature>
<dbReference type="PANTHER" id="PTHR10291">
    <property type="entry name" value="DEHYDRODOLICHYL DIPHOSPHATE SYNTHASE FAMILY MEMBER"/>
    <property type="match status" value="1"/>
</dbReference>
<dbReference type="NCBIfam" id="TIGR00055">
    <property type="entry name" value="uppS"/>
    <property type="match status" value="1"/>
</dbReference>
<proteinExistence type="inferred from homology"/>
<feature type="binding site" evidence="2">
    <location>
        <position position="27"/>
    </location>
    <ligand>
        <name>Mg(2+)</name>
        <dbReference type="ChEBI" id="CHEBI:18420"/>
    </ligand>
</feature>
<comment type="similarity">
    <text evidence="2">Belongs to the UPP synthase family.</text>
</comment>
<keyword evidence="4" id="KW-1185">Reference proteome</keyword>
<dbReference type="PROSITE" id="PS01066">
    <property type="entry name" value="UPP_SYNTHASE"/>
    <property type="match status" value="1"/>
</dbReference>
<dbReference type="eggNOG" id="COG0020">
    <property type="taxonomic scope" value="Bacteria"/>
</dbReference>
<dbReference type="Gene3D" id="3.40.1180.10">
    <property type="entry name" value="Decaprenyl diphosphate synthase-like"/>
    <property type="match status" value="1"/>
</dbReference>
<dbReference type="Pfam" id="PF01255">
    <property type="entry name" value="Prenyltransf"/>
    <property type="match status" value="1"/>
</dbReference>
<sequence>MAKQDYKELLNELDRNKLPVHIGFIMDGNGRWAKKRNRPHLYGHRAGVKALRQVVELGVELKLQYLTFYAFSTENWSRPESEVKGLLRLLKDQLKKEIPELMEQNIYAQFIGTTVGLEENYWKEVSSLVAQTHNNTGMVVNFAFNYGGRLEIIEGFKKFMTMHPEEWHKLTPEEFGNYLWTAGQPDPDLIIRTSGEKRLSNFLLWQSAYAELYITDTLWPDFDKVELIKALLDYTSRERRFGGRNE</sequence>
<dbReference type="AlphaFoldDB" id="B0VFX1"/>
<dbReference type="OrthoDB" id="4191603at2"/>
<dbReference type="SUPFAM" id="SSF64005">
    <property type="entry name" value="Undecaprenyl diphosphate synthase"/>
    <property type="match status" value="1"/>
</dbReference>
<feature type="binding site" evidence="2">
    <location>
        <begin position="198"/>
        <end position="200"/>
    </location>
    <ligand>
        <name>substrate</name>
    </ligand>
</feature>
<comment type="subunit">
    <text evidence="2">Homodimer.</text>
</comment>
<protein>
    <recommendedName>
        <fullName evidence="2">Isoprenyl transferase</fullName>
        <ecNumber evidence="2">2.5.1.-</ecNumber>
    </recommendedName>
</protein>
<dbReference type="NCBIfam" id="NF011405">
    <property type="entry name" value="PRK14830.1"/>
    <property type="match status" value="1"/>
</dbReference>
<dbReference type="RefSeq" id="WP_015425271.1">
    <property type="nucleotide sequence ID" value="NC_020449.1"/>
</dbReference>
<feature type="active site" evidence="2">
    <location>
        <position position="27"/>
    </location>
</feature>
<feature type="binding site" evidence="2">
    <location>
        <position position="211"/>
    </location>
    <ligand>
        <name>Mg(2+)</name>
        <dbReference type="ChEBI" id="CHEBI:18420"/>
    </ligand>
</feature>
<keyword evidence="2" id="KW-0460">Magnesium</keyword>
<dbReference type="PANTHER" id="PTHR10291:SF0">
    <property type="entry name" value="DEHYDRODOLICHYL DIPHOSPHATE SYNTHASE 2"/>
    <property type="match status" value="1"/>
</dbReference>
<feature type="binding site" evidence="2">
    <location>
        <position position="76"/>
    </location>
    <ligand>
        <name>substrate</name>
    </ligand>
</feature>
<evidence type="ECO:0000313" key="4">
    <source>
        <dbReference type="Proteomes" id="UP000002019"/>
    </source>
</evidence>
<dbReference type="EC" id="2.5.1.-" evidence="2"/>
<dbReference type="CDD" id="cd00475">
    <property type="entry name" value="Cis_IPPS"/>
    <property type="match status" value="1"/>
</dbReference>
<dbReference type="KEGG" id="caci:CLOAM1574"/>
<dbReference type="HOGENOM" id="CLU_038505_1_1_0"/>
<feature type="binding site" evidence="2">
    <location>
        <position position="192"/>
    </location>
    <ligand>
        <name>substrate</name>
    </ligand>
</feature>
<evidence type="ECO:0000256" key="2">
    <source>
        <dbReference type="HAMAP-Rule" id="MF_01139"/>
    </source>
</evidence>
<reference evidence="3 4" key="1">
    <citation type="journal article" date="2008" name="J. Bacteriol.">
        <title>'Candidatus Cloacamonas acidaminovorans': genome sequence reconstruction provides a first glimpse of a new bacterial division.</title>
        <authorList>
            <person name="Pelletier E."/>
            <person name="Kreimeyer A."/>
            <person name="Bocs S."/>
            <person name="Rouy Z."/>
            <person name="Gyapay G."/>
            <person name="Chouari R."/>
            <person name="Riviere D."/>
            <person name="Ganesan A."/>
            <person name="Daegelen P."/>
            <person name="Sghir A."/>
            <person name="Cohen G.N."/>
            <person name="Medigue C."/>
            <person name="Weissenbach J."/>
            <person name="Le Paslier D."/>
        </authorList>
    </citation>
    <scope>NUCLEOTIDE SEQUENCE [LARGE SCALE GENOMIC DNA]</scope>
    <source>
        <strain evidence="4">Evry</strain>
    </source>
</reference>
<dbReference type="FunFam" id="3.40.1180.10:FF:000001">
    <property type="entry name" value="(2E,6E)-farnesyl-diphosphate-specific ditrans,polycis-undecaprenyl-diphosphate synthase"/>
    <property type="match status" value="1"/>
</dbReference>
<feature type="binding site" evidence="2">
    <location>
        <begin position="72"/>
        <end position="74"/>
    </location>
    <ligand>
        <name>substrate</name>
    </ligand>
</feature>
<dbReference type="HAMAP" id="MF_01139">
    <property type="entry name" value="ISPT"/>
    <property type="match status" value="1"/>
</dbReference>
<evidence type="ECO:0000256" key="1">
    <source>
        <dbReference type="ARBA" id="ARBA00022679"/>
    </source>
</evidence>
<name>B0VFX1_CLOAI</name>
<dbReference type="EMBL" id="CU466930">
    <property type="protein sequence ID" value="CAO81413.1"/>
    <property type="molecule type" value="Genomic_DNA"/>
</dbReference>
<dbReference type="InterPro" id="IPR036424">
    <property type="entry name" value="UPP_synth-like_sf"/>
</dbReference>
<dbReference type="STRING" id="459349.CLOAM1574"/>
<organism evidence="3 4">
    <name type="scientific">Cloacimonas acidaminovorans (strain Evry)</name>
    <dbReference type="NCBI Taxonomy" id="459349"/>
    <lineage>
        <taxon>Bacteria</taxon>
        <taxon>Pseudomonadati</taxon>
        <taxon>Candidatus Cloacimonadota</taxon>
        <taxon>Candidatus Cloacimonadia</taxon>
        <taxon>Candidatus Cloacimonadales</taxon>
        <taxon>Candidatus Cloacimonadaceae</taxon>
        <taxon>Candidatus Cloacimonas</taxon>
    </lineage>
</organism>
<dbReference type="GO" id="GO:0045547">
    <property type="term" value="F:ditrans,polycis-polyprenyl diphosphate synthase [(2E,6E)-farnesyl diphosphate specific] activity"/>
    <property type="evidence" value="ECO:0007669"/>
    <property type="project" value="TreeGrafter"/>
</dbReference>
<keyword evidence="1 2" id="KW-0808">Transferase</keyword>
<dbReference type="GO" id="GO:0000287">
    <property type="term" value="F:magnesium ion binding"/>
    <property type="evidence" value="ECO:0007669"/>
    <property type="project" value="UniProtKB-UniRule"/>
</dbReference>
<dbReference type="Proteomes" id="UP000002019">
    <property type="component" value="Chromosome"/>
</dbReference>
<accession>B0VFX1</accession>
<evidence type="ECO:0000313" key="3">
    <source>
        <dbReference type="EMBL" id="CAO81413.1"/>
    </source>
</evidence>
<feature type="binding site" evidence="2">
    <location>
        <position position="44"/>
    </location>
    <ligand>
        <name>substrate</name>
    </ligand>
</feature>
<gene>
    <name evidence="3" type="primary">ispU</name>
    <name evidence="3" type="ordered locus">CLOAM1574</name>
</gene>
<comment type="caution">
    <text evidence="2">Lacks conserved residue(s) required for the propagation of feature annotation.</text>
</comment>
<dbReference type="InterPro" id="IPR001441">
    <property type="entry name" value="UPP_synth-like"/>
</dbReference>